<evidence type="ECO:0000313" key="2">
    <source>
        <dbReference type="EMBL" id="KAK8899052.1"/>
    </source>
</evidence>
<reference evidence="2 3" key="1">
    <citation type="submission" date="2024-04" db="EMBL/GenBank/DDBJ databases">
        <title>Tritrichomonas musculus Genome.</title>
        <authorList>
            <person name="Alves-Ferreira E."/>
            <person name="Grigg M."/>
            <person name="Lorenzi H."/>
            <person name="Galac M."/>
        </authorList>
    </citation>
    <scope>NUCLEOTIDE SEQUENCE [LARGE SCALE GENOMIC DNA]</scope>
    <source>
        <strain evidence="2 3">EAF2021</strain>
    </source>
</reference>
<keyword evidence="1" id="KW-0175">Coiled coil</keyword>
<dbReference type="EMBL" id="JAPFFF010000001">
    <property type="protein sequence ID" value="KAK8899052.1"/>
    <property type="molecule type" value="Genomic_DNA"/>
</dbReference>
<proteinExistence type="predicted"/>
<dbReference type="Proteomes" id="UP001470230">
    <property type="component" value="Unassembled WGS sequence"/>
</dbReference>
<organism evidence="2 3">
    <name type="scientific">Tritrichomonas musculus</name>
    <dbReference type="NCBI Taxonomy" id="1915356"/>
    <lineage>
        <taxon>Eukaryota</taxon>
        <taxon>Metamonada</taxon>
        <taxon>Parabasalia</taxon>
        <taxon>Tritrichomonadida</taxon>
        <taxon>Tritrichomonadidae</taxon>
        <taxon>Tritrichomonas</taxon>
    </lineage>
</organism>
<protein>
    <submittedName>
        <fullName evidence="2">Uncharacterized protein</fullName>
    </submittedName>
</protein>
<evidence type="ECO:0000313" key="3">
    <source>
        <dbReference type="Proteomes" id="UP001470230"/>
    </source>
</evidence>
<evidence type="ECO:0000256" key="1">
    <source>
        <dbReference type="SAM" id="Coils"/>
    </source>
</evidence>
<name>A0ABR2L746_9EUKA</name>
<gene>
    <name evidence="2" type="ORF">M9Y10_001350</name>
</gene>
<feature type="coiled-coil region" evidence="1">
    <location>
        <begin position="52"/>
        <end position="79"/>
    </location>
</feature>
<accession>A0ABR2L746</accession>
<keyword evidence="3" id="KW-1185">Reference proteome</keyword>
<sequence>MHQLEKLCQSVVIIDYYQHSANDLFDEQLHVICDNLISTPSYNSQIKMINSYVAQQVVIIEQNERIRKLEEERQIYNDSFDLLKVAAKITVVFLIW</sequence>
<comment type="caution">
    <text evidence="2">The sequence shown here is derived from an EMBL/GenBank/DDBJ whole genome shotgun (WGS) entry which is preliminary data.</text>
</comment>